<proteinExistence type="predicted"/>
<keyword evidence="4" id="KW-1185">Reference proteome</keyword>
<sequence>MVAPHQVGDLVRSFVRVPGSGAEKSAKPAFCDLARASTLAATVSVPQNLPPATNVLTLSPNSAPIPNNQQRKRPMSEEDETLDSIKASKAIPIKTIPVTLMAVRIPNAEVQKLKEENEQLRKENESLKKQLSLFKQLIRNPQRLNSVLYRLEEKAQEV</sequence>
<dbReference type="EMBL" id="CAXKWB010050404">
    <property type="protein sequence ID" value="CAL4169760.1"/>
    <property type="molecule type" value="Genomic_DNA"/>
</dbReference>
<evidence type="ECO:0000313" key="3">
    <source>
        <dbReference type="EMBL" id="CAL4169760.1"/>
    </source>
</evidence>
<feature type="compositionally biased region" description="Polar residues" evidence="2">
    <location>
        <begin position="53"/>
        <end position="69"/>
    </location>
</feature>
<dbReference type="Gene3D" id="1.20.5.170">
    <property type="match status" value="1"/>
</dbReference>
<dbReference type="AlphaFoldDB" id="A0AAV2SAN6"/>
<name>A0AAV2SAN6_MEGNR</name>
<accession>A0AAV2SAN6</accession>
<dbReference type="Proteomes" id="UP001497623">
    <property type="component" value="Unassembled WGS sequence"/>
</dbReference>
<organism evidence="3 4">
    <name type="scientific">Meganyctiphanes norvegica</name>
    <name type="common">Northern krill</name>
    <name type="synonym">Thysanopoda norvegica</name>
    <dbReference type="NCBI Taxonomy" id="48144"/>
    <lineage>
        <taxon>Eukaryota</taxon>
        <taxon>Metazoa</taxon>
        <taxon>Ecdysozoa</taxon>
        <taxon>Arthropoda</taxon>
        <taxon>Crustacea</taxon>
        <taxon>Multicrustacea</taxon>
        <taxon>Malacostraca</taxon>
        <taxon>Eumalacostraca</taxon>
        <taxon>Eucarida</taxon>
        <taxon>Euphausiacea</taxon>
        <taxon>Euphausiidae</taxon>
        <taxon>Meganyctiphanes</taxon>
    </lineage>
</organism>
<feature type="region of interest" description="Disordered" evidence="2">
    <location>
        <begin position="53"/>
        <end position="84"/>
    </location>
</feature>
<gene>
    <name evidence="3" type="ORF">MNOR_LOCUS33913</name>
</gene>
<evidence type="ECO:0000256" key="1">
    <source>
        <dbReference type="SAM" id="Coils"/>
    </source>
</evidence>
<evidence type="ECO:0000313" key="4">
    <source>
        <dbReference type="Proteomes" id="UP001497623"/>
    </source>
</evidence>
<keyword evidence="1" id="KW-0175">Coiled coil</keyword>
<protein>
    <submittedName>
        <fullName evidence="3">Uncharacterized protein</fullName>
    </submittedName>
</protein>
<evidence type="ECO:0000256" key="2">
    <source>
        <dbReference type="SAM" id="MobiDB-lite"/>
    </source>
</evidence>
<reference evidence="3 4" key="1">
    <citation type="submission" date="2024-05" db="EMBL/GenBank/DDBJ databases">
        <authorList>
            <person name="Wallberg A."/>
        </authorList>
    </citation>
    <scope>NUCLEOTIDE SEQUENCE [LARGE SCALE GENOMIC DNA]</scope>
</reference>
<feature type="coiled-coil region" evidence="1">
    <location>
        <begin position="103"/>
        <end position="137"/>
    </location>
</feature>
<comment type="caution">
    <text evidence="3">The sequence shown here is derived from an EMBL/GenBank/DDBJ whole genome shotgun (WGS) entry which is preliminary data.</text>
</comment>